<dbReference type="Proteomes" id="UP001604277">
    <property type="component" value="Unassembled WGS sequence"/>
</dbReference>
<organism evidence="2 3">
    <name type="scientific">Forsythia ovata</name>
    <dbReference type="NCBI Taxonomy" id="205694"/>
    <lineage>
        <taxon>Eukaryota</taxon>
        <taxon>Viridiplantae</taxon>
        <taxon>Streptophyta</taxon>
        <taxon>Embryophyta</taxon>
        <taxon>Tracheophyta</taxon>
        <taxon>Spermatophyta</taxon>
        <taxon>Magnoliopsida</taxon>
        <taxon>eudicotyledons</taxon>
        <taxon>Gunneridae</taxon>
        <taxon>Pentapetalae</taxon>
        <taxon>asterids</taxon>
        <taxon>lamiids</taxon>
        <taxon>Lamiales</taxon>
        <taxon>Oleaceae</taxon>
        <taxon>Forsythieae</taxon>
        <taxon>Forsythia</taxon>
    </lineage>
</organism>
<comment type="caution">
    <text evidence="2">The sequence shown here is derived from an EMBL/GenBank/DDBJ whole genome shotgun (WGS) entry which is preliminary data.</text>
</comment>
<keyword evidence="2" id="KW-0723">Serine/threonine-protein kinase</keyword>
<proteinExistence type="predicted"/>
<feature type="compositionally biased region" description="Basic and acidic residues" evidence="1">
    <location>
        <begin position="147"/>
        <end position="156"/>
    </location>
</feature>
<keyword evidence="3" id="KW-1185">Reference proteome</keyword>
<feature type="compositionally biased region" description="Polar residues" evidence="1">
    <location>
        <begin position="161"/>
        <end position="182"/>
    </location>
</feature>
<gene>
    <name evidence="2" type="ORF">Fot_08265</name>
</gene>
<feature type="region of interest" description="Disordered" evidence="1">
    <location>
        <begin position="1"/>
        <end position="198"/>
    </location>
</feature>
<evidence type="ECO:0000256" key="1">
    <source>
        <dbReference type="SAM" id="MobiDB-lite"/>
    </source>
</evidence>
<feature type="compositionally biased region" description="Low complexity" evidence="1">
    <location>
        <begin position="45"/>
        <end position="57"/>
    </location>
</feature>
<evidence type="ECO:0000313" key="2">
    <source>
        <dbReference type="EMBL" id="KAL2554646.1"/>
    </source>
</evidence>
<evidence type="ECO:0000313" key="3">
    <source>
        <dbReference type="Proteomes" id="UP001604277"/>
    </source>
</evidence>
<dbReference type="EMBL" id="JBFOLJ010000002">
    <property type="protein sequence ID" value="KAL2554646.1"/>
    <property type="molecule type" value="Genomic_DNA"/>
</dbReference>
<keyword evidence="2" id="KW-0418">Kinase</keyword>
<feature type="compositionally biased region" description="Low complexity" evidence="1">
    <location>
        <begin position="112"/>
        <end position="121"/>
    </location>
</feature>
<accession>A0ABD1WYH6</accession>
<protein>
    <submittedName>
        <fullName evidence="2">Serine/threonine protein kinase IREH1</fullName>
    </submittedName>
</protein>
<keyword evidence="2" id="KW-0808">Transferase</keyword>
<dbReference type="AlphaFoldDB" id="A0ABD1WYH6"/>
<feature type="compositionally biased region" description="Low complexity" evidence="1">
    <location>
        <begin position="1"/>
        <end position="27"/>
    </location>
</feature>
<sequence length="229" mass="24100">MVFKGRFFSSKKSDASSPDGSSNSPRSFGSKSNSPIRSDKKKPKSSSPSISKDNSPSTPTGSTSKNTLKKKESKGKEAHIFTKPSSGISSSFAPSKLKKPEEAAVPVPGPGPTSVSVSPIVASSLGLNKIKTRSGPLPQESFFSFNNREKGKEKSLVENADNGSNSDGLSTESGRSWDQSPNVVKAQARSRLQNGESSSGAAAFSEIVQIVNFPCGSQHTLQTILPSSY</sequence>
<feature type="compositionally biased region" description="Low complexity" evidence="1">
    <location>
        <begin position="85"/>
        <end position="95"/>
    </location>
</feature>
<reference evidence="3" key="1">
    <citation type="submission" date="2024-07" db="EMBL/GenBank/DDBJ databases">
        <title>Two chromosome-level genome assemblies of Korean endemic species Abeliophyllum distichum and Forsythia ovata (Oleaceae).</title>
        <authorList>
            <person name="Jang H."/>
        </authorList>
    </citation>
    <scope>NUCLEOTIDE SEQUENCE [LARGE SCALE GENOMIC DNA]</scope>
</reference>
<dbReference type="GO" id="GO:0004674">
    <property type="term" value="F:protein serine/threonine kinase activity"/>
    <property type="evidence" value="ECO:0007669"/>
    <property type="project" value="UniProtKB-KW"/>
</dbReference>
<name>A0ABD1WYH6_9LAMI</name>